<gene>
    <name evidence="1" type="ORF">PRUPE_1G069100</name>
</gene>
<reference evidence="1 2" key="1">
    <citation type="journal article" date="2013" name="Nat. Genet.">
        <title>The high-quality draft genome of peach (Prunus persica) identifies unique patterns of genetic diversity, domestication and genome evolution.</title>
        <authorList>
            <consortium name="International Peach Genome Initiative"/>
            <person name="Verde I."/>
            <person name="Abbott A.G."/>
            <person name="Scalabrin S."/>
            <person name="Jung S."/>
            <person name="Shu S."/>
            <person name="Marroni F."/>
            <person name="Zhebentyayeva T."/>
            <person name="Dettori M.T."/>
            <person name="Grimwood J."/>
            <person name="Cattonaro F."/>
            <person name="Zuccolo A."/>
            <person name="Rossini L."/>
            <person name="Jenkins J."/>
            <person name="Vendramin E."/>
            <person name="Meisel L.A."/>
            <person name="Decroocq V."/>
            <person name="Sosinski B."/>
            <person name="Prochnik S."/>
            <person name="Mitros T."/>
            <person name="Policriti A."/>
            <person name="Cipriani G."/>
            <person name="Dondini L."/>
            <person name="Ficklin S."/>
            <person name="Goodstein D.M."/>
            <person name="Xuan P."/>
            <person name="Del Fabbro C."/>
            <person name="Aramini V."/>
            <person name="Copetti D."/>
            <person name="Gonzalez S."/>
            <person name="Horner D.S."/>
            <person name="Falchi R."/>
            <person name="Lucas S."/>
            <person name="Mica E."/>
            <person name="Maldonado J."/>
            <person name="Lazzari B."/>
            <person name="Bielenberg D."/>
            <person name="Pirona R."/>
            <person name="Miculan M."/>
            <person name="Barakat A."/>
            <person name="Testolin R."/>
            <person name="Stella A."/>
            <person name="Tartarini S."/>
            <person name="Tonutti P."/>
            <person name="Arus P."/>
            <person name="Orellana A."/>
            <person name="Wells C."/>
            <person name="Main D."/>
            <person name="Vizzotto G."/>
            <person name="Silva H."/>
            <person name="Salamini F."/>
            <person name="Schmutz J."/>
            <person name="Morgante M."/>
            <person name="Rokhsar D.S."/>
        </authorList>
    </citation>
    <scope>NUCLEOTIDE SEQUENCE [LARGE SCALE GENOMIC DNA]</scope>
    <source>
        <strain evidence="2">cv. Nemared</strain>
    </source>
</reference>
<keyword evidence="2" id="KW-1185">Reference proteome</keyword>
<evidence type="ECO:0000313" key="1">
    <source>
        <dbReference type="EMBL" id="ONI27126.1"/>
    </source>
</evidence>
<protein>
    <submittedName>
        <fullName evidence="1">Uncharacterized protein</fullName>
    </submittedName>
</protein>
<organism evidence="1 2">
    <name type="scientific">Prunus persica</name>
    <name type="common">Peach</name>
    <name type="synonym">Amygdalus persica</name>
    <dbReference type="NCBI Taxonomy" id="3760"/>
    <lineage>
        <taxon>Eukaryota</taxon>
        <taxon>Viridiplantae</taxon>
        <taxon>Streptophyta</taxon>
        <taxon>Embryophyta</taxon>
        <taxon>Tracheophyta</taxon>
        <taxon>Spermatophyta</taxon>
        <taxon>Magnoliopsida</taxon>
        <taxon>eudicotyledons</taxon>
        <taxon>Gunneridae</taxon>
        <taxon>Pentapetalae</taxon>
        <taxon>rosids</taxon>
        <taxon>fabids</taxon>
        <taxon>Rosales</taxon>
        <taxon>Rosaceae</taxon>
        <taxon>Amygdaloideae</taxon>
        <taxon>Amygdaleae</taxon>
        <taxon>Prunus</taxon>
    </lineage>
</organism>
<evidence type="ECO:0000313" key="2">
    <source>
        <dbReference type="Proteomes" id="UP000006882"/>
    </source>
</evidence>
<dbReference type="AlphaFoldDB" id="A0A251QTM7"/>
<dbReference type="EMBL" id="CM007651">
    <property type="protein sequence ID" value="ONI27126.1"/>
    <property type="molecule type" value="Genomic_DNA"/>
</dbReference>
<name>A0A251QTM7_PRUPE</name>
<sequence length="83" mass="9799">MQSLKDLRNSYLIGKEVPNLEHKKRKSENVKHMKHNETVKLNKRDITKHQNTSRGELNQPTNNQYIQTTSITLIQNQIQLQHP</sequence>
<proteinExistence type="predicted"/>
<accession>A0A251QTM7</accession>
<dbReference type="Proteomes" id="UP000006882">
    <property type="component" value="Chromosome G1"/>
</dbReference>
<dbReference type="Gramene" id="ONI27126">
    <property type="protein sequence ID" value="ONI27126"/>
    <property type="gene ID" value="PRUPE_1G069100"/>
</dbReference>